<dbReference type="AlphaFoldDB" id="A0A2I0ICT9"/>
<reference evidence="1 2" key="1">
    <citation type="submission" date="2017-11" db="EMBL/GenBank/DDBJ databases">
        <title>De-novo sequencing of pomegranate (Punica granatum L.) genome.</title>
        <authorList>
            <person name="Akparov Z."/>
            <person name="Amiraslanov A."/>
            <person name="Hajiyeva S."/>
            <person name="Abbasov M."/>
            <person name="Kaur K."/>
            <person name="Hamwieh A."/>
            <person name="Solovyev V."/>
            <person name="Salamov A."/>
            <person name="Braich B."/>
            <person name="Kosarev P."/>
            <person name="Mahmoud A."/>
            <person name="Hajiyev E."/>
            <person name="Babayeva S."/>
            <person name="Izzatullayeva V."/>
            <person name="Mammadov A."/>
            <person name="Mammadov A."/>
            <person name="Sharifova S."/>
            <person name="Ojaghi J."/>
            <person name="Eynullazada K."/>
            <person name="Bayramov B."/>
            <person name="Abdulazimova A."/>
            <person name="Shahmuradov I."/>
        </authorList>
    </citation>
    <scope>NUCLEOTIDE SEQUENCE [LARGE SCALE GENOMIC DNA]</scope>
    <source>
        <strain evidence="2">cv. AG2017</strain>
        <tissue evidence="1">Leaf</tissue>
    </source>
</reference>
<organism evidence="1 2">
    <name type="scientific">Punica granatum</name>
    <name type="common">Pomegranate</name>
    <dbReference type="NCBI Taxonomy" id="22663"/>
    <lineage>
        <taxon>Eukaryota</taxon>
        <taxon>Viridiplantae</taxon>
        <taxon>Streptophyta</taxon>
        <taxon>Embryophyta</taxon>
        <taxon>Tracheophyta</taxon>
        <taxon>Spermatophyta</taxon>
        <taxon>Magnoliopsida</taxon>
        <taxon>eudicotyledons</taxon>
        <taxon>Gunneridae</taxon>
        <taxon>Pentapetalae</taxon>
        <taxon>rosids</taxon>
        <taxon>malvids</taxon>
        <taxon>Myrtales</taxon>
        <taxon>Lythraceae</taxon>
        <taxon>Punica</taxon>
    </lineage>
</organism>
<comment type="caution">
    <text evidence="1">The sequence shown here is derived from an EMBL/GenBank/DDBJ whole genome shotgun (WGS) entry which is preliminary data.</text>
</comment>
<name>A0A2I0ICT9_PUNGR</name>
<sequence length="75" mass="7655">MIGEGGDDVPANHLSAWGWGGGVVGGDLWGCLTPRNDNGPGLAWLVPVPQIPVPCPVHSGLSLAQPNLFSRAGNT</sequence>
<accession>A0A2I0ICT9</accession>
<gene>
    <name evidence="1" type="ORF">CRG98_037826</name>
</gene>
<protein>
    <submittedName>
        <fullName evidence="1">Uncharacterized protein</fullName>
    </submittedName>
</protein>
<dbReference type="EMBL" id="PGOL01003298">
    <property type="protein sequence ID" value="PKI41791.1"/>
    <property type="molecule type" value="Genomic_DNA"/>
</dbReference>
<proteinExistence type="predicted"/>
<keyword evidence="2" id="KW-1185">Reference proteome</keyword>
<dbReference type="Proteomes" id="UP000233551">
    <property type="component" value="Unassembled WGS sequence"/>
</dbReference>
<evidence type="ECO:0000313" key="2">
    <source>
        <dbReference type="Proteomes" id="UP000233551"/>
    </source>
</evidence>
<evidence type="ECO:0000313" key="1">
    <source>
        <dbReference type="EMBL" id="PKI41791.1"/>
    </source>
</evidence>